<accession>A0A7S8C728</accession>
<dbReference type="AlphaFoldDB" id="A0A7S8C728"/>
<evidence type="ECO:0000313" key="2">
    <source>
        <dbReference type="Proteomes" id="UP000593594"/>
    </source>
</evidence>
<keyword evidence="2" id="KW-1185">Reference proteome</keyword>
<dbReference type="KEGG" id="kmn:HW532_18970"/>
<gene>
    <name evidence="1" type="ORF">HW532_18970</name>
</gene>
<evidence type="ECO:0000313" key="1">
    <source>
        <dbReference type="EMBL" id="QPC44600.1"/>
    </source>
</evidence>
<sequence>MKRFDALKRFLEAQTGKPLESLEPIGLSPEDVMRALWPLNKQVAAAASEIACDSRYGTEVDATLEFMGRDGLRALETLSSGGLRLLRERYLQAMAMAKANEHAGTRIMVHLPRGLTAVQTTIAVALFLLHGMELDATPDAKREH</sequence>
<name>A0A7S8C728_9HYPH</name>
<proteinExistence type="predicted"/>
<dbReference type="EMBL" id="CP058214">
    <property type="protein sequence ID" value="QPC44600.1"/>
    <property type="molecule type" value="Genomic_DNA"/>
</dbReference>
<organism evidence="1 2">
    <name type="scientific">Kaustia mangrovi</name>
    <dbReference type="NCBI Taxonomy" id="2593653"/>
    <lineage>
        <taxon>Bacteria</taxon>
        <taxon>Pseudomonadati</taxon>
        <taxon>Pseudomonadota</taxon>
        <taxon>Alphaproteobacteria</taxon>
        <taxon>Hyphomicrobiales</taxon>
        <taxon>Parvibaculaceae</taxon>
        <taxon>Kaustia</taxon>
    </lineage>
</organism>
<dbReference type="Proteomes" id="UP000593594">
    <property type="component" value="Chromosome"/>
</dbReference>
<reference evidence="1 2" key="1">
    <citation type="submission" date="2020-06" db="EMBL/GenBank/DDBJ databases">
        <title>Genome sequence of 2 isolates from Red Sea Mangroves.</title>
        <authorList>
            <person name="Sefrji F."/>
            <person name="Michoud G."/>
            <person name="Merlino G."/>
            <person name="Daffonchio D."/>
        </authorList>
    </citation>
    <scope>NUCLEOTIDE SEQUENCE [LARGE SCALE GENOMIC DNA]</scope>
    <source>
        <strain evidence="1 2">R1DC25</strain>
    </source>
</reference>
<dbReference type="RefSeq" id="WP_213161972.1">
    <property type="nucleotide sequence ID" value="NZ_CP058214.1"/>
</dbReference>
<protein>
    <submittedName>
        <fullName evidence="1">Uncharacterized protein</fullName>
    </submittedName>
</protein>